<dbReference type="GO" id="GO:0006508">
    <property type="term" value="P:proteolysis"/>
    <property type="evidence" value="ECO:0007669"/>
    <property type="project" value="UniProtKB-KW"/>
</dbReference>
<dbReference type="PANTHER" id="PTHR43806">
    <property type="entry name" value="PEPTIDASE S8"/>
    <property type="match status" value="1"/>
</dbReference>
<gene>
    <name evidence="6" type="ORF">GGC33_10055</name>
</gene>
<comment type="similarity">
    <text evidence="1">Belongs to the peptidase S8 family.</text>
</comment>
<comment type="caution">
    <text evidence="6">The sequence shown here is derived from an EMBL/GenBank/DDBJ whole genome shotgun (WGS) entry which is preliminary data.</text>
</comment>
<accession>A0A844GTD6</accession>
<keyword evidence="3" id="KW-0378">Hydrolase</keyword>
<name>A0A844GTD6_9CHRO</name>
<dbReference type="GO" id="GO:0004252">
    <property type="term" value="F:serine-type endopeptidase activity"/>
    <property type="evidence" value="ECO:0007669"/>
    <property type="project" value="InterPro"/>
</dbReference>
<evidence type="ECO:0000313" key="7">
    <source>
        <dbReference type="Proteomes" id="UP000437131"/>
    </source>
</evidence>
<dbReference type="Pfam" id="PF00082">
    <property type="entry name" value="Peptidase_S8"/>
    <property type="match status" value="1"/>
</dbReference>
<evidence type="ECO:0000259" key="5">
    <source>
        <dbReference type="Pfam" id="PF00082"/>
    </source>
</evidence>
<evidence type="ECO:0000256" key="4">
    <source>
        <dbReference type="ARBA" id="ARBA00022825"/>
    </source>
</evidence>
<organism evidence="6 7">
    <name type="scientific">Cyanobacterium aponinum 0216</name>
    <dbReference type="NCBI Taxonomy" id="2676140"/>
    <lineage>
        <taxon>Bacteria</taxon>
        <taxon>Bacillati</taxon>
        <taxon>Cyanobacteriota</taxon>
        <taxon>Cyanophyceae</taxon>
        <taxon>Oscillatoriophycideae</taxon>
        <taxon>Chroococcales</taxon>
        <taxon>Geminocystaceae</taxon>
        <taxon>Cyanobacterium</taxon>
    </lineage>
</organism>
<dbReference type="Gene3D" id="3.40.50.200">
    <property type="entry name" value="Peptidase S8/S53 domain"/>
    <property type="match status" value="1"/>
</dbReference>
<dbReference type="Proteomes" id="UP000437131">
    <property type="component" value="Unassembled WGS sequence"/>
</dbReference>
<dbReference type="InterPro" id="IPR036852">
    <property type="entry name" value="Peptidase_S8/S53_dom_sf"/>
</dbReference>
<evidence type="ECO:0000313" key="6">
    <source>
        <dbReference type="EMBL" id="MTF39270.1"/>
    </source>
</evidence>
<dbReference type="RefSeq" id="WP_099435179.1">
    <property type="nucleotide sequence ID" value="NZ_WMIA01000011.1"/>
</dbReference>
<evidence type="ECO:0000256" key="3">
    <source>
        <dbReference type="ARBA" id="ARBA00022801"/>
    </source>
</evidence>
<sequence>MKRFDLIALTGLSWLSYTFAGYALEDSLSEKGIDAKRLHEAPYNLLGRKISIGQVEIGRPKKFGLDKLSPLHRKLPIVRLFYRDQPAISNTHIDNHAMMVAGVMVSNSKKLPGVAPSANLYVGAIGSLKTAKQPEECLTIQNIASQNGNTVQAINLSFGESLARDEREKPLLDGNALFTQCVDWSARVHNVLYVVAGNQGMGGIPIPTDNYNGITTAYSRRQDGVFRKVDFANLSVSVRGVAKALISQEINVGDRRSIGLLAPGNRIRVYNLDGKIETVSGSSFASPHVTATVALLQEAGNRFFSQGKFLDTDYRQAEVMKAILLNSADKLQDKGDGNLLGMTRTVLTQKNSTWLESDAYLNPKIPLDMEMGTGHLNAMRAYKQLSAGKWNYLDKVPTMGWNYDTMTENTVHDYIIDTPLKAESFINITVTWHRKVGLNDKNKNNQYDLGENFINEGLNNLDLYLINNDKKEETVCSSISEVDSVEHIFCPIPVTGEYKIRVKFTEKENDSVQPYAIAWHGASISE</sequence>
<dbReference type="InterPro" id="IPR008979">
    <property type="entry name" value="Galactose-bd-like_sf"/>
</dbReference>
<keyword evidence="4" id="KW-0720">Serine protease</keyword>
<reference evidence="6 7" key="1">
    <citation type="submission" date="2019-11" db="EMBL/GenBank/DDBJ databases">
        <title>Isolation of a new High Light Tolerant Cyanobacteria.</title>
        <authorList>
            <person name="Dobson Z."/>
            <person name="Vaughn N."/>
            <person name="Vaughn M."/>
            <person name="Fromme P."/>
            <person name="Mazor Y."/>
        </authorList>
    </citation>
    <scope>NUCLEOTIDE SEQUENCE [LARGE SCALE GENOMIC DNA]</scope>
    <source>
        <strain evidence="6 7">0216</strain>
    </source>
</reference>
<dbReference type="AlphaFoldDB" id="A0A844GTD6"/>
<dbReference type="SUPFAM" id="SSF52743">
    <property type="entry name" value="Subtilisin-like"/>
    <property type="match status" value="1"/>
</dbReference>
<dbReference type="PANTHER" id="PTHR43806:SF11">
    <property type="entry name" value="CEREVISIN-RELATED"/>
    <property type="match status" value="1"/>
</dbReference>
<dbReference type="InterPro" id="IPR050131">
    <property type="entry name" value="Peptidase_S8_subtilisin-like"/>
</dbReference>
<keyword evidence="2" id="KW-0645">Protease</keyword>
<dbReference type="InterPro" id="IPR000209">
    <property type="entry name" value="Peptidase_S8/S53_dom"/>
</dbReference>
<evidence type="ECO:0000256" key="1">
    <source>
        <dbReference type="ARBA" id="ARBA00011073"/>
    </source>
</evidence>
<dbReference type="SUPFAM" id="SSF49785">
    <property type="entry name" value="Galactose-binding domain-like"/>
    <property type="match status" value="1"/>
</dbReference>
<protein>
    <submittedName>
        <fullName evidence="6">S8 family serine peptidase</fullName>
    </submittedName>
</protein>
<evidence type="ECO:0000256" key="2">
    <source>
        <dbReference type="ARBA" id="ARBA00022670"/>
    </source>
</evidence>
<feature type="domain" description="Peptidase S8/S53" evidence="5">
    <location>
        <begin position="86"/>
        <end position="341"/>
    </location>
</feature>
<proteinExistence type="inferred from homology"/>
<dbReference type="EMBL" id="WMIA01000011">
    <property type="protein sequence ID" value="MTF39270.1"/>
    <property type="molecule type" value="Genomic_DNA"/>
</dbReference>